<dbReference type="GO" id="GO:0046983">
    <property type="term" value="F:protein dimerization activity"/>
    <property type="evidence" value="ECO:0007669"/>
    <property type="project" value="InterPro"/>
</dbReference>
<evidence type="ECO:0000256" key="4">
    <source>
        <dbReference type="ARBA" id="ARBA00022989"/>
    </source>
</evidence>
<dbReference type="PANTHER" id="PTHR14343:SF3">
    <property type="entry name" value="SIMILAR TO PREDICTED GENE ICRFP703B1614Q5.5"/>
    <property type="match status" value="1"/>
</dbReference>
<keyword evidence="8" id="KW-0732">Signal</keyword>
<keyword evidence="3 7" id="KW-0812">Transmembrane</keyword>
<feature type="region of interest" description="Disordered" evidence="6">
    <location>
        <begin position="762"/>
        <end position="794"/>
    </location>
</feature>
<dbReference type="Gene3D" id="2.30.30.140">
    <property type="match status" value="1"/>
</dbReference>
<keyword evidence="4 7" id="KW-1133">Transmembrane helix</keyword>
<evidence type="ECO:0000256" key="2">
    <source>
        <dbReference type="ARBA" id="ARBA00007264"/>
    </source>
</evidence>
<protein>
    <submittedName>
        <fullName evidence="11">XP_028587701.1uncharacterized protein C11orf16 homolog isoform X2</fullName>
    </submittedName>
</protein>
<dbReference type="PANTHER" id="PTHR14343">
    <property type="entry name" value="VWFA DOMAIN-CONTAINING PROTEIN"/>
    <property type="match status" value="1"/>
</dbReference>
<feature type="transmembrane region" description="Helical" evidence="7">
    <location>
        <begin position="98"/>
        <end position="117"/>
    </location>
</feature>
<proteinExistence type="inferred from homology"/>
<feature type="signal peptide" evidence="8">
    <location>
        <begin position="1"/>
        <end position="26"/>
    </location>
</feature>
<feature type="compositionally biased region" description="Low complexity" evidence="6">
    <location>
        <begin position="704"/>
        <end position="716"/>
    </location>
</feature>
<comment type="similarity">
    <text evidence="2">Belongs to the TMEM9 family.</text>
</comment>
<dbReference type="Gene3D" id="4.10.280.10">
    <property type="entry name" value="Helix-loop-helix DNA-binding domain"/>
    <property type="match status" value="1"/>
</dbReference>
<dbReference type="InterPro" id="IPR011598">
    <property type="entry name" value="bHLH_dom"/>
</dbReference>
<dbReference type="Pfam" id="PF15057">
    <property type="entry name" value="DUF4537"/>
    <property type="match status" value="1"/>
</dbReference>
<sequence length="837" mass="93333">MAAPGGVRAALCALLALAALAGHVAGEKNSEDVRCKCICPPYKDHAGQIFSKNVSQKDCDCLHVVEPMPVPGPDVEAYCLRCECKYEERSSETIKVTIIIYLSILGLLLLYMVYLTLIEPILKRRLFGHSQLIQSDDDVGDHQPFANAHDVLARSRSRANMLNKVEYAQQRWKRQVQEQRKSVFDQGKPAYVESAISGELKLAGWTQGDTKAAVWVEEAKPEKSRSNSLYLRHHSLGSFWDAMDRLPVLSDSHAGQMSRLGCRDLYAALHFYPEIPNQFAGPEDLPLLPFTPEQLTAENFYSDPCAFPFQGPCGNFGRCEYSCGPAFIRKRNERERQRVKCVNEGYAKLRHHLPAEYLEKRLSKYCKHLGNTLKGMDGCTWFSLPYHSHCCAMLAPAKPVHSSFTANPSSTCTGDISAHPACVVRPLITTRACEAVKNLERSLDTVGIPVLARRETDGYYYPGTIIKAIIEGEKRTFLVQFAKSFGLSEDTTCVQETASSDMFECVNGMRHSILPGDKVLAPWEPQQKRYGPGTTIQGMETRDPLRGKEDEEIIVSFWNGKKAKVPLGVALWISPVQWERIVEMIRMPLTSRKASEGQLQRPGHYSGSCRAITGSMHGCAVGGLCRLQRPCCSFISPCSRCFQHTCSFLGHPQYVSCCCPKYSGCWWPPSLTEPSQRNVEEEFSSKPLLAVEGPPKEEAATVVSSSSSSCSSGSRSGTETGLTKTTMVDHAVNTDSSLFEKPKLQEIRRPCWKYWKRSHPNSRHNSHGTNYTLDSTRRKERSETKAVPYMDPSPTALINHSAMFETIEQSPRRQLTVKEVLGHKDVEPSSGGEQGTQ</sequence>
<evidence type="ECO:0000256" key="5">
    <source>
        <dbReference type="ARBA" id="ARBA00023136"/>
    </source>
</evidence>
<evidence type="ECO:0000259" key="9">
    <source>
        <dbReference type="Pfam" id="PF00010"/>
    </source>
</evidence>
<keyword evidence="12" id="KW-1185">Reference proteome</keyword>
<comment type="subcellular location">
    <subcellularLocation>
        <location evidence="1">Membrane</location>
    </subcellularLocation>
</comment>
<feature type="region of interest" description="Disordered" evidence="6">
    <location>
        <begin position="694"/>
        <end position="722"/>
    </location>
</feature>
<feature type="domain" description="DUF4537" evidence="10">
    <location>
        <begin position="449"/>
        <end position="584"/>
    </location>
</feature>
<organism evidence="11 12">
    <name type="scientific">Podarcis lilfordi</name>
    <name type="common">Lilford's wall lizard</name>
    <dbReference type="NCBI Taxonomy" id="74358"/>
    <lineage>
        <taxon>Eukaryota</taxon>
        <taxon>Metazoa</taxon>
        <taxon>Chordata</taxon>
        <taxon>Craniata</taxon>
        <taxon>Vertebrata</taxon>
        <taxon>Euteleostomi</taxon>
        <taxon>Lepidosauria</taxon>
        <taxon>Squamata</taxon>
        <taxon>Bifurcata</taxon>
        <taxon>Unidentata</taxon>
        <taxon>Episquamata</taxon>
        <taxon>Laterata</taxon>
        <taxon>Lacertibaenia</taxon>
        <taxon>Lacertidae</taxon>
        <taxon>Podarcis</taxon>
    </lineage>
</organism>
<evidence type="ECO:0000256" key="7">
    <source>
        <dbReference type="SAM" id="Phobius"/>
    </source>
</evidence>
<feature type="chain" id="PRO_5041307431" evidence="8">
    <location>
        <begin position="27"/>
        <end position="837"/>
    </location>
</feature>
<evidence type="ECO:0000313" key="12">
    <source>
        <dbReference type="Proteomes" id="UP001178461"/>
    </source>
</evidence>
<evidence type="ECO:0000313" key="11">
    <source>
        <dbReference type="EMBL" id="CAI5763379.1"/>
    </source>
</evidence>
<dbReference type="AlphaFoldDB" id="A0AA35JQX1"/>
<feature type="region of interest" description="Disordered" evidence="6">
    <location>
        <begin position="818"/>
        <end position="837"/>
    </location>
</feature>
<evidence type="ECO:0000256" key="3">
    <source>
        <dbReference type="ARBA" id="ARBA00022692"/>
    </source>
</evidence>
<dbReference type="InterPro" id="IPR008853">
    <property type="entry name" value="TMEM9/TMEM9B"/>
</dbReference>
<accession>A0AA35JQX1</accession>
<dbReference type="InterPro" id="IPR032770">
    <property type="entry name" value="DUF4537"/>
</dbReference>
<keyword evidence="5 7" id="KW-0472">Membrane</keyword>
<dbReference type="GO" id="GO:0005765">
    <property type="term" value="C:lysosomal membrane"/>
    <property type="evidence" value="ECO:0007669"/>
    <property type="project" value="InterPro"/>
</dbReference>
<dbReference type="Pfam" id="PF00010">
    <property type="entry name" value="HLH"/>
    <property type="match status" value="1"/>
</dbReference>
<dbReference type="InterPro" id="IPR036638">
    <property type="entry name" value="HLH_DNA-bd_sf"/>
</dbReference>
<feature type="compositionally biased region" description="Basic and acidic residues" evidence="6">
    <location>
        <begin position="775"/>
        <end position="784"/>
    </location>
</feature>
<evidence type="ECO:0000256" key="1">
    <source>
        <dbReference type="ARBA" id="ARBA00004370"/>
    </source>
</evidence>
<evidence type="ECO:0000256" key="8">
    <source>
        <dbReference type="SAM" id="SignalP"/>
    </source>
</evidence>
<feature type="domain" description="BHLH" evidence="9">
    <location>
        <begin position="330"/>
        <end position="364"/>
    </location>
</feature>
<dbReference type="Proteomes" id="UP001178461">
    <property type="component" value="Chromosome 1"/>
</dbReference>
<dbReference type="Pfam" id="PF05434">
    <property type="entry name" value="Tmemb_9"/>
    <property type="match status" value="1"/>
</dbReference>
<evidence type="ECO:0000259" key="10">
    <source>
        <dbReference type="Pfam" id="PF15057"/>
    </source>
</evidence>
<dbReference type="EMBL" id="OX395126">
    <property type="protein sequence ID" value="CAI5763379.1"/>
    <property type="molecule type" value="Genomic_DNA"/>
</dbReference>
<gene>
    <name evidence="11" type="ORF">PODLI_1B025201</name>
</gene>
<evidence type="ECO:0000256" key="6">
    <source>
        <dbReference type="SAM" id="MobiDB-lite"/>
    </source>
</evidence>
<reference evidence="11" key="1">
    <citation type="submission" date="2022-12" db="EMBL/GenBank/DDBJ databases">
        <authorList>
            <person name="Alioto T."/>
            <person name="Alioto T."/>
            <person name="Gomez Garrido J."/>
        </authorList>
    </citation>
    <scope>NUCLEOTIDE SEQUENCE</scope>
</reference>
<name>A0AA35JQX1_9SAUR</name>
<dbReference type="SUPFAM" id="SSF47459">
    <property type="entry name" value="HLH, helix-loop-helix DNA-binding domain"/>
    <property type="match status" value="1"/>
</dbReference>